<sequence>MRAAVAPGFWAEVIRRLPRIGQEIHQGKTSEEKLRIANKEISPLFQIWSYTPIGTLSAELANITAQGLVTSQGLRIFVYTICNKTSFGIIVELMCPKKEVQVIVPKYHLHAAPEFLPPPDDEELRRGEEAMKRKEAQKIIKAWDLQQDAEQVRWMRGEALRYTETEERELNIKVALLKSPQDLQQAAKGKLQREGNL</sequence>
<organism evidence="1 2">
    <name type="scientific">Ophiocordyceps australis</name>
    <dbReference type="NCBI Taxonomy" id="1399860"/>
    <lineage>
        <taxon>Eukaryota</taxon>
        <taxon>Fungi</taxon>
        <taxon>Dikarya</taxon>
        <taxon>Ascomycota</taxon>
        <taxon>Pezizomycotina</taxon>
        <taxon>Sordariomycetes</taxon>
        <taxon>Hypocreomycetidae</taxon>
        <taxon>Hypocreales</taxon>
        <taxon>Ophiocordycipitaceae</taxon>
        <taxon>Ophiocordyceps</taxon>
    </lineage>
</organism>
<dbReference type="AlphaFoldDB" id="A0A2C5YHU5"/>
<reference evidence="1 2" key="1">
    <citation type="submission" date="2017-06" db="EMBL/GenBank/DDBJ databases">
        <title>Ant-infecting Ophiocordyceps genomes reveal a high diversity of potential behavioral manipulation genes and a possible major role for enterotoxins.</title>
        <authorList>
            <person name="De Bekker C."/>
            <person name="Evans H.C."/>
            <person name="Brachmann A."/>
            <person name="Hughes D.P."/>
        </authorList>
    </citation>
    <scope>NUCLEOTIDE SEQUENCE [LARGE SCALE GENOMIC DNA]</scope>
    <source>
        <strain evidence="1 2">Map64</strain>
    </source>
</reference>
<name>A0A2C5YHU5_9HYPO</name>
<dbReference type="Proteomes" id="UP000226192">
    <property type="component" value="Unassembled WGS sequence"/>
</dbReference>
<evidence type="ECO:0000313" key="1">
    <source>
        <dbReference type="EMBL" id="PHH66862.1"/>
    </source>
</evidence>
<keyword evidence="2" id="KW-1185">Reference proteome</keyword>
<accession>A0A2C5YHU5</accession>
<proteinExistence type="predicted"/>
<dbReference type="EMBL" id="NJET01000004">
    <property type="protein sequence ID" value="PHH66862.1"/>
    <property type="molecule type" value="Genomic_DNA"/>
</dbReference>
<comment type="caution">
    <text evidence="1">The sequence shown here is derived from an EMBL/GenBank/DDBJ whole genome shotgun (WGS) entry which is preliminary data.</text>
</comment>
<protein>
    <submittedName>
        <fullName evidence="1">Uncharacterized protein</fullName>
    </submittedName>
</protein>
<gene>
    <name evidence="1" type="ORF">CDD81_5214</name>
</gene>
<dbReference type="OrthoDB" id="4868762at2759"/>
<evidence type="ECO:0000313" key="2">
    <source>
        <dbReference type="Proteomes" id="UP000226192"/>
    </source>
</evidence>